<protein>
    <submittedName>
        <fullName evidence="2">Uncharacterized protein</fullName>
    </submittedName>
</protein>
<evidence type="ECO:0000313" key="2">
    <source>
        <dbReference type="EMBL" id="KNC72096.1"/>
    </source>
</evidence>
<feature type="non-terminal residue" evidence="2">
    <location>
        <position position="1"/>
    </location>
</feature>
<dbReference type="EMBL" id="KQ247589">
    <property type="protein sequence ID" value="KNC72096.1"/>
    <property type="molecule type" value="Genomic_DNA"/>
</dbReference>
<dbReference type="Proteomes" id="UP000054560">
    <property type="component" value="Unassembled WGS sequence"/>
</dbReference>
<keyword evidence="3" id="KW-1185">Reference proteome</keyword>
<evidence type="ECO:0000313" key="3">
    <source>
        <dbReference type="Proteomes" id="UP000054560"/>
    </source>
</evidence>
<accession>A0A0L0F6B1</accession>
<dbReference type="RefSeq" id="XP_014145998.1">
    <property type="nucleotide sequence ID" value="XM_014290523.1"/>
</dbReference>
<dbReference type="AlphaFoldDB" id="A0A0L0F6B1"/>
<feature type="compositionally biased region" description="Polar residues" evidence="1">
    <location>
        <begin position="123"/>
        <end position="143"/>
    </location>
</feature>
<feature type="compositionally biased region" description="Low complexity" evidence="1">
    <location>
        <begin position="75"/>
        <end position="86"/>
    </location>
</feature>
<feature type="compositionally biased region" description="Low complexity" evidence="1">
    <location>
        <begin position="102"/>
        <end position="122"/>
    </location>
</feature>
<evidence type="ECO:0000256" key="1">
    <source>
        <dbReference type="SAM" id="MobiDB-lite"/>
    </source>
</evidence>
<proteinExistence type="predicted"/>
<feature type="non-terminal residue" evidence="2">
    <location>
        <position position="156"/>
    </location>
</feature>
<feature type="region of interest" description="Disordered" evidence="1">
    <location>
        <begin position="31"/>
        <end position="156"/>
    </location>
</feature>
<gene>
    <name evidence="2" type="ORF">SARC_15355</name>
</gene>
<sequence length="156" mass="16356">ALDESKQIAEQDVTHLTEVNKRLKKQLKEQFDAFRPQMDPTTGTITSTSTHSPSLRIHSNGSGPGSTRTNARPISSPRSHSSLSGSAFKPDILSPVIGFNRTGGAAEAVGTATQASAQNSASGWQTTATAQFGGTHSSLKRTLSQNSTGTTQSQST</sequence>
<organism evidence="2 3">
    <name type="scientific">Sphaeroforma arctica JP610</name>
    <dbReference type="NCBI Taxonomy" id="667725"/>
    <lineage>
        <taxon>Eukaryota</taxon>
        <taxon>Ichthyosporea</taxon>
        <taxon>Ichthyophonida</taxon>
        <taxon>Sphaeroforma</taxon>
    </lineage>
</organism>
<name>A0A0L0F6B1_9EUKA</name>
<feature type="compositionally biased region" description="Polar residues" evidence="1">
    <location>
        <begin position="57"/>
        <end position="73"/>
    </location>
</feature>
<dbReference type="GeneID" id="25915859"/>
<reference evidence="2 3" key="1">
    <citation type="submission" date="2011-02" db="EMBL/GenBank/DDBJ databases">
        <title>The Genome Sequence of Sphaeroforma arctica JP610.</title>
        <authorList>
            <consortium name="The Broad Institute Genome Sequencing Platform"/>
            <person name="Russ C."/>
            <person name="Cuomo C."/>
            <person name="Young S.K."/>
            <person name="Zeng Q."/>
            <person name="Gargeya S."/>
            <person name="Alvarado L."/>
            <person name="Berlin A."/>
            <person name="Chapman S.B."/>
            <person name="Chen Z."/>
            <person name="Freedman E."/>
            <person name="Gellesch M."/>
            <person name="Goldberg J."/>
            <person name="Griggs A."/>
            <person name="Gujja S."/>
            <person name="Heilman E."/>
            <person name="Heiman D."/>
            <person name="Howarth C."/>
            <person name="Mehta T."/>
            <person name="Neiman D."/>
            <person name="Pearson M."/>
            <person name="Roberts A."/>
            <person name="Saif S."/>
            <person name="Shea T."/>
            <person name="Shenoy N."/>
            <person name="Sisk P."/>
            <person name="Stolte C."/>
            <person name="Sykes S."/>
            <person name="White J."/>
            <person name="Yandava C."/>
            <person name="Burger G."/>
            <person name="Gray M.W."/>
            <person name="Holland P.W.H."/>
            <person name="King N."/>
            <person name="Lang F.B.F."/>
            <person name="Roger A.J."/>
            <person name="Ruiz-Trillo I."/>
            <person name="Haas B."/>
            <person name="Nusbaum C."/>
            <person name="Birren B."/>
        </authorList>
    </citation>
    <scope>NUCLEOTIDE SEQUENCE [LARGE SCALE GENOMIC DNA]</scope>
    <source>
        <strain evidence="2 3">JP610</strain>
    </source>
</reference>
<feature type="compositionally biased region" description="Low complexity" evidence="1">
    <location>
        <begin position="41"/>
        <end position="54"/>
    </location>
</feature>
<feature type="compositionally biased region" description="Low complexity" evidence="1">
    <location>
        <begin position="144"/>
        <end position="156"/>
    </location>
</feature>